<proteinExistence type="inferred from homology"/>
<evidence type="ECO:0000313" key="3">
    <source>
        <dbReference type="EMBL" id="ETE61120.1"/>
    </source>
</evidence>
<dbReference type="InterPro" id="IPR035897">
    <property type="entry name" value="Toll_tir_struct_dom_sf"/>
</dbReference>
<evidence type="ECO:0000313" key="4">
    <source>
        <dbReference type="Proteomes" id="UP000018936"/>
    </source>
</evidence>
<sequence length="334" mass="38034">METKLRWKQTILVPSGTCFQAMTSKAKKRVVLPTRPEPPNTEQILEDVQRAQPNDPVFVLLVEPNEDLPTPTKNEDPEAKRERLYRLTQSYVEMNHRLQKACSLLKEKCEELKLAGATLEQGILEMKQRALRSEQNSSLWGKLRGSFHRVSTHRDRLGQVVLCGRGGVGVGVTKNHHLPQGRLPHNFYAMTSSFQYDFSLWYCLEDDAIATAIHEMLVACGFHGYVEHQDHVAGKPVLASVNEIIQSSRLAIVLLTPHSVTDPWCQRILDWNLIHTVHQKGAKVIPVYVDITPEQMPPTLRHLTGLKYRERYFKKRLLDSLKKTRATCCPSTTG</sequence>
<dbReference type="AlphaFoldDB" id="V8NGB2"/>
<dbReference type="PROSITE" id="PS50104">
    <property type="entry name" value="TIR"/>
    <property type="match status" value="1"/>
</dbReference>
<reference evidence="3 4" key="1">
    <citation type="journal article" date="2013" name="Proc. Natl. Acad. Sci. U.S.A.">
        <title>The king cobra genome reveals dynamic gene evolution and adaptation in the snake venom system.</title>
        <authorList>
            <person name="Vonk F.J."/>
            <person name="Casewell N.R."/>
            <person name="Henkel C.V."/>
            <person name="Heimberg A.M."/>
            <person name="Jansen H.J."/>
            <person name="McCleary R.J."/>
            <person name="Kerkkamp H.M."/>
            <person name="Vos R.A."/>
            <person name="Guerreiro I."/>
            <person name="Calvete J.J."/>
            <person name="Wuster W."/>
            <person name="Woods A.E."/>
            <person name="Logan J.M."/>
            <person name="Harrison R.A."/>
            <person name="Castoe T.A."/>
            <person name="de Koning A.P."/>
            <person name="Pollock D.D."/>
            <person name="Yandell M."/>
            <person name="Calderon D."/>
            <person name="Renjifo C."/>
            <person name="Currier R.B."/>
            <person name="Salgado D."/>
            <person name="Pla D."/>
            <person name="Sanz L."/>
            <person name="Hyder A.S."/>
            <person name="Ribeiro J.M."/>
            <person name="Arntzen J.W."/>
            <person name="van den Thillart G.E."/>
            <person name="Boetzer M."/>
            <person name="Pirovano W."/>
            <person name="Dirks R.P."/>
            <person name="Spaink H.P."/>
            <person name="Duboule D."/>
            <person name="McGlinn E."/>
            <person name="Kini R.M."/>
            <person name="Richardson M.K."/>
        </authorList>
    </citation>
    <scope>NUCLEOTIDE SEQUENCE</scope>
    <source>
        <tissue evidence="3">Blood</tissue>
    </source>
</reference>
<comment type="caution">
    <text evidence="3">The sequence shown here is derived from an EMBL/GenBank/DDBJ whole genome shotgun (WGS) entry which is preliminary data.</text>
</comment>
<dbReference type="GO" id="GO:0007165">
    <property type="term" value="P:signal transduction"/>
    <property type="evidence" value="ECO:0007669"/>
    <property type="project" value="InterPro"/>
</dbReference>
<dbReference type="InterPro" id="IPR028227">
    <property type="entry name" value="UPF0449"/>
</dbReference>
<comment type="similarity">
    <text evidence="1">Belongs to the UPF0449 family.</text>
</comment>
<feature type="non-terminal residue" evidence="3">
    <location>
        <position position="1"/>
    </location>
</feature>
<dbReference type="PANTHER" id="PTHR34766">
    <property type="entry name" value="UPF0449 PROTEIN C19ORF25"/>
    <property type="match status" value="1"/>
</dbReference>
<protein>
    <recommendedName>
        <fullName evidence="2">TIR domain-containing protein</fullName>
    </recommendedName>
</protein>
<dbReference type="Pfam" id="PF15136">
    <property type="entry name" value="UPF0449"/>
    <property type="match status" value="1"/>
</dbReference>
<feature type="domain" description="TIR" evidence="2">
    <location>
        <begin position="194"/>
        <end position="321"/>
    </location>
</feature>
<dbReference type="OrthoDB" id="6129359at2759"/>
<evidence type="ECO:0000256" key="1">
    <source>
        <dbReference type="ARBA" id="ARBA00006137"/>
    </source>
</evidence>
<evidence type="ECO:0000259" key="2">
    <source>
        <dbReference type="PROSITE" id="PS50104"/>
    </source>
</evidence>
<dbReference type="SUPFAM" id="SSF52200">
    <property type="entry name" value="Toll/Interleukin receptor TIR domain"/>
    <property type="match status" value="1"/>
</dbReference>
<dbReference type="Gene3D" id="3.40.50.10140">
    <property type="entry name" value="Toll/interleukin-1 receptor homology (TIR) domain"/>
    <property type="match status" value="1"/>
</dbReference>
<accession>V8NGB2</accession>
<name>V8NGB2_OPHHA</name>
<dbReference type="InterPro" id="IPR000157">
    <property type="entry name" value="TIR_dom"/>
</dbReference>
<dbReference type="Proteomes" id="UP000018936">
    <property type="component" value="Unassembled WGS sequence"/>
</dbReference>
<organism evidence="3 4">
    <name type="scientific">Ophiophagus hannah</name>
    <name type="common">King cobra</name>
    <name type="synonym">Naja hannah</name>
    <dbReference type="NCBI Taxonomy" id="8665"/>
    <lineage>
        <taxon>Eukaryota</taxon>
        <taxon>Metazoa</taxon>
        <taxon>Chordata</taxon>
        <taxon>Craniata</taxon>
        <taxon>Vertebrata</taxon>
        <taxon>Euteleostomi</taxon>
        <taxon>Lepidosauria</taxon>
        <taxon>Squamata</taxon>
        <taxon>Bifurcata</taxon>
        <taxon>Unidentata</taxon>
        <taxon>Episquamata</taxon>
        <taxon>Toxicofera</taxon>
        <taxon>Serpentes</taxon>
        <taxon>Colubroidea</taxon>
        <taxon>Elapidae</taxon>
        <taxon>Elapinae</taxon>
        <taxon>Ophiophagus</taxon>
    </lineage>
</organism>
<dbReference type="EMBL" id="AZIM01004161">
    <property type="protein sequence ID" value="ETE61120.1"/>
    <property type="molecule type" value="Genomic_DNA"/>
</dbReference>
<gene>
    <name evidence="3" type="ORF">L345_13129</name>
</gene>
<dbReference type="PANTHER" id="PTHR34766:SF1">
    <property type="entry name" value="UPF0449 PROTEIN C19ORF25"/>
    <property type="match status" value="1"/>
</dbReference>
<dbReference type="Pfam" id="PF13676">
    <property type="entry name" value="TIR_2"/>
    <property type="match status" value="1"/>
</dbReference>
<keyword evidence="4" id="KW-1185">Reference proteome</keyword>